<dbReference type="EMBL" id="JBHRSL010000010">
    <property type="protein sequence ID" value="MFC3052787.1"/>
    <property type="molecule type" value="Genomic_DNA"/>
</dbReference>
<evidence type="ECO:0000256" key="5">
    <source>
        <dbReference type="ARBA" id="ARBA00023002"/>
    </source>
</evidence>
<evidence type="ECO:0000259" key="7">
    <source>
        <dbReference type="PROSITE" id="PS51471"/>
    </source>
</evidence>
<organism evidence="8 9">
    <name type="scientific">Kordiimonas pumila</name>
    <dbReference type="NCBI Taxonomy" id="2161677"/>
    <lineage>
        <taxon>Bacteria</taxon>
        <taxon>Pseudomonadati</taxon>
        <taxon>Pseudomonadota</taxon>
        <taxon>Alphaproteobacteria</taxon>
        <taxon>Kordiimonadales</taxon>
        <taxon>Kordiimonadaceae</taxon>
        <taxon>Kordiimonas</taxon>
    </lineage>
</organism>
<evidence type="ECO:0000256" key="6">
    <source>
        <dbReference type="ARBA" id="ARBA00023004"/>
    </source>
</evidence>
<dbReference type="Proteomes" id="UP001595444">
    <property type="component" value="Unassembled WGS sequence"/>
</dbReference>
<sequence>MEHFFLEGTGALDTGDACLLFASIADDIQDKGYSCQPGALPSALSALLWQQVGEMPPVKFREAGVGRAANHTVDSDIRRDQICWITGASVAGKAWLDWAENLQAYLNKHLFLGLFSFESHYAHYPEGGFYAQHQDAFKGEANRVVSVVVYLNPDWMPGDGGELVLYDPEGTTELMRIAPTFGTIAVFLSEDFPHEVLPTNRDRFSIAGWYRLNGFNPLISL</sequence>
<evidence type="ECO:0000256" key="4">
    <source>
        <dbReference type="ARBA" id="ARBA00022964"/>
    </source>
</evidence>
<feature type="domain" description="Fe2OG dioxygenase" evidence="7">
    <location>
        <begin position="110"/>
        <end position="212"/>
    </location>
</feature>
<evidence type="ECO:0000256" key="2">
    <source>
        <dbReference type="ARBA" id="ARBA00022723"/>
    </source>
</evidence>
<gene>
    <name evidence="8" type="ORF">ACFOKA_12805</name>
</gene>
<evidence type="ECO:0000256" key="1">
    <source>
        <dbReference type="ARBA" id="ARBA00001961"/>
    </source>
</evidence>
<dbReference type="Gene3D" id="2.60.120.620">
    <property type="entry name" value="q2cbj1_9rhob like domain"/>
    <property type="match status" value="1"/>
</dbReference>
<dbReference type="PANTHER" id="PTHR12907">
    <property type="entry name" value="EGL NINE HOMOLOG-RELATED"/>
    <property type="match status" value="1"/>
</dbReference>
<dbReference type="PANTHER" id="PTHR12907:SF26">
    <property type="entry name" value="HIF PROLYL HYDROXYLASE, ISOFORM C"/>
    <property type="match status" value="1"/>
</dbReference>
<accession>A0ABV7D6J9</accession>
<keyword evidence="2" id="KW-0479">Metal-binding</keyword>
<dbReference type="InterPro" id="IPR044862">
    <property type="entry name" value="Pro_4_hyd_alph_FE2OG_OXY"/>
</dbReference>
<keyword evidence="6" id="KW-0408">Iron</keyword>
<reference evidence="9" key="1">
    <citation type="journal article" date="2019" name="Int. J. Syst. Evol. Microbiol.">
        <title>The Global Catalogue of Microorganisms (GCM) 10K type strain sequencing project: providing services to taxonomists for standard genome sequencing and annotation.</title>
        <authorList>
            <consortium name="The Broad Institute Genomics Platform"/>
            <consortium name="The Broad Institute Genome Sequencing Center for Infectious Disease"/>
            <person name="Wu L."/>
            <person name="Ma J."/>
        </authorList>
    </citation>
    <scope>NUCLEOTIDE SEQUENCE [LARGE SCALE GENOMIC DNA]</scope>
    <source>
        <strain evidence="9">KCTC 62164</strain>
    </source>
</reference>
<dbReference type="InterPro" id="IPR006620">
    <property type="entry name" value="Pro_4_hyd_alph"/>
</dbReference>
<protein>
    <submittedName>
        <fullName evidence="8">2OG-Fe(II) oxygenase</fullName>
    </submittedName>
</protein>
<dbReference type="RefSeq" id="WP_194213566.1">
    <property type="nucleotide sequence ID" value="NZ_CP061205.1"/>
</dbReference>
<evidence type="ECO:0000256" key="3">
    <source>
        <dbReference type="ARBA" id="ARBA00022896"/>
    </source>
</evidence>
<dbReference type="InterPro" id="IPR005123">
    <property type="entry name" value="Oxoglu/Fe-dep_dioxygenase_dom"/>
</dbReference>
<dbReference type="PROSITE" id="PS51471">
    <property type="entry name" value="FE2OG_OXY"/>
    <property type="match status" value="1"/>
</dbReference>
<dbReference type="SMART" id="SM00702">
    <property type="entry name" value="P4Hc"/>
    <property type="match status" value="1"/>
</dbReference>
<name>A0ABV7D6J9_9PROT</name>
<dbReference type="Pfam" id="PF13640">
    <property type="entry name" value="2OG-FeII_Oxy_3"/>
    <property type="match status" value="1"/>
</dbReference>
<keyword evidence="3" id="KW-0847">Vitamin C</keyword>
<comment type="cofactor">
    <cofactor evidence="1">
        <name>L-ascorbate</name>
        <dbReference type="ChEBI" id="CHEBI:38290"/>
    </cofactor>
</comment>
<keyword evidence="9" id="KW-1185">Reference proteome</keyword>
<comment type="caution">
    <text evidence="8">The sequence shown here is derived from an EMBL/GenBank/DDBJ whole genome shotgun (WGS) entry which is preliminary data.</text>
</comment>
<evidence type="ECO:0000313" key="9">
    <source>
        <dbReference type="Proteomes" id="UP001595444"/>
    </source>
</evidence>
<proteinExistence type="predicted"/>
<evidence type="ECO:0000313" key="8">
    <source>
        <dbReference type="EMBL" id="MFC3052787.1"/>
    </source>
</evidence>
<keyword evidence="4" id="KW-0223">Dioxygenase</keyword>
<keyword evidence="5" id="KW-0560">Oxidoreductase</keyword>
<dbReference type="InterPro" id="IPR051559">
    <property type="entry name" value="HIF_prolyl_hydroxylases"/>
</dbReference>